<dbReference type="InterPro" id="IPR050789">
    <property type="entry name" value="Diverse_Enzym_Activities"/>
</dbReference>
<gene>
    <name evidence="3" type="ORF">BXY66_2009</name>
</gene>
<protein>
    <submittedName>
        <fullName evidence="3">CubicO group peptidase (Beta-lactamase class C family)</fullName>
    </submittedName>
</protein>
<organism evidence="3 4">
    <name type="scientific">Shimia isoporae</name>
    <dbReference type="NCBI Taxonomy" id="647720"/>
    <lineage>
        <taxon>Bacteria</taxon>
        <taxon>Pseudomonadati</taxon>
        <taxon>Pseudomonadota</taxon>
        <taxon>Alphaproteobacteria</taxon>
        <taxon>Rhodobacterales</taxon>
        <taxon>Roseobacteraceae</taxon>
    </lineage>
</organism>
<dbReference type="Pfam" id="PF00144">
    <property type="entry name" value="Beta-lactamase"/>
    <property type="match status" value="1"/>
</dbReference>
<dbReference type="PANTHER" id="PTHR43283:SF3">
    <property type="entry name" value="BETA-LACTAMASE FAMILY PROTEIN (AFU_ORTHOLOGUE AFUA_5G07500)"/>
    <property type="match status" value="1"/>
</dbReference>
<comment type="caution">
    <text evidence="3">The sequence shown here is derived from an EMBL/GenBank/DDBJ whole genome shotgun (WGS) entry which is preliminary data.</text>
</comment>
<evidence type="ECO:0000256" key="1">
    <source>
        <dbReference type="SAM" id="SignalP"/>
    </source>
</evidence>
<dbReference type="SUPFAM" id="SSF56601">
    <property type="entry name" value="beta-lactamase/transpeptidase-like"/>
    <property type="match status" value="1"/>
</dbReference>
<dbReference type="InterPro" id="IPR001466">
    <property type="entry name" value="Beta-lactam-related"/>
</dbReference>
<dbReference type="EMBL" id="SMGR01000001">
    <property type="protein sequence ID" value="TCL09942.1"/>
    <property type="molecule type" value="Genomic_DNA"/>
</dbReference>
<dbReference type="PANTHER" id="PTHR43283">
    <property type="entry name" value="BETA-LACTAMASE-RELATED"/>
    <property type="match status" value="1"/>
</dbReference>
<evidence type="ECO:0000313" key="3">
    <source>
        <dbReference type="EMBL" id="TCL09942.1"/>
    </source>
</evidence>
<name>A0A4R1NXN2_9RHOB</name>
<dbReference type="Proteomes" id="UP000295673">
    <property type="component" value="Unassembled WGS sequence"/>
</dbReference>
<evidence type="ECO:0000259" key="2">
    <source>
        <dbReference type="Pfam" id="PF00144"/>
    </source>
</evidence>
<reference evidence="3 4" key="1">
    <citation type="submission" date="2019-03" db="EMBL/GenBank/DDBJ databases">
        <title>Genomic Encyclopedia of Archaeal and Bacterial Type Strains, Phase II (KMG-II): from individual species to whole genera.</title>
        <authorList>
            <person name="Goeker M."/>
        </authorList>
    </citation>
    <scope>NUCLEOTIDE SEQUENCE [LARGE SCALE GENOMIC DNA]</scope>
    <source>
        <strain evidence="3 4">DSM 26433</strain>
    </source>
</reference>
<keyword evidence="1" id="KW-0732">Signal</keyword>
<dbReference type="InterPro" id="IPR006311">
    <property type="entry name" value="TAT_signal"/>
</dbReference>
<dbReference type="Gene3D" id="3.40.710.10">
    <property type="entry name" value="DD-peptidase/beta-lactamase superfamily"/>
    <property type="match status" value="1"/>
</dbReference>
<proteinExistence type="predicted"/>
<evidence type="ECO:0000313" key="4">
    <source>
        <dbReference type="Proteomes" id="UP000295673"/>
    </source>
</evidence>
<keyword evidence="4" id="KW-1185">Reference proteome</keyword>
<dbReference type="RefSeq" id="WP_132859933.1">
    <property type="nucleotide sequence ID" value="NZ_SMGR01000001.1"/>
</dbReference>
<feature type="chain" id="PRO_5020501890" evidence="1">
    <location>
        <begin position="29"/>
        <end position="457"/>
    </location>
</feature>
<dbReference type="AlphaFoldDB" id="A0A4R1NXN2"/>
<accession>A0A4R1NXN2</accession>
<dbReference type="PROSITE" id="PS51318">
    <property type="entry name" value="TAT"/>
    <property type="match status" value="1"/>
</dbReference>
<sequence length="457" mass="49505">MFRPITRRTLLAMTAASCVAFSGAGAFAAEAAMTPAQADVKLTEIVNGWGNADKALAGLAAIRIKNGEIAYEYHSGSIDGLSRDGVVAGDENALYRVASISKMVFAIGVMDLVESGQLDLDADVSEYLGFPLRNPNFPDTAITARMLLSHTSSIRDGSVYSIPIPHTLEAFFTEGGAYYEKGAHFATAEDTHGLKPGEYFKYTNLNFGVLATIAERITGERFDHFMRDRVLMPLNIDASYNPRTLSDEAFSNLVPLYRPVDGAWVAQVDDYQGERPDDVLRVENPDGDDTQGAAEIPLSDYVIGTNGTIFSPQGGLRISARDLARIGQFFINGGELDGVRLLKPETVDAMIAPVWTFDGNNGHTYWGLMQEYGLSVQNLLGKATDEGSDITWEGYTGGLSGHAGEAYGLLSGLYFDVETGDGYVYILQGTPNLDDNYGSYSSFFNWEEGVLTTLNGL</sequence>
<feature type="signal peptide" evidence="1">
    <location>
        <begin position="1"/>
        <end position="28"/>
    </location>
</feature>
<dbReference type="OrthoDB" id="119951at2"/>
<feature type="domain" description="Beta-lactamase-related" evidence="2">
    <location>
        <begin position="52"/>
        <end position="433"/>
    </location>
</feature>
<dbReference type="InterPro" id="IPR012338">
    <property type="entry name" value="Beta-lactam/transpept-like"/>
</dbReference>